<reference evidence="2" key="2">
    <citation type="submission" date="2025-08" db="UniProtKB">
        <authorList>
            <consortium name="RefSeq"/>
        </authorList>
    </citation>
    <scope>IDENTIFICATION</scope>
    <source>
        <tissue evidence="2">Leaf</tissue>
    </source>
</reference>
<dbReference type="RefSeq" id="XP_010439676.1">
    <property type="nucleotide sequence ID" value="XM_010441374.2"/>
</dbReference>
<protein>
    <submittedName>
        <fullName evidence="2">Uncharacterized protein LOC104723078 isoform X1</fullName>
    </submittedName>
</protein>
<name>A0ABM0UDS1_CAMSA</name>
<gene>
    <name evidence="2" type="primary">LOC104723078</name>
</gene>
<sequence length="167" mass="19215">MISIRYHPRKLSLPLLILIKRKPSSQESDGTSRLVVDARVEELKNIRTEETEAFATKLLGPVKKFIRKTTTTRDQVRAMIRCLNKCIEDFNTSLGNEGFVVDVTVPIPEADDSEARYTDEHRRMALELLQYLKGHTLESYLTSLDPQVPYSRVVPYVSRPTTYCLDR</sequence>
<dbReference type="GeneID" id="104723078"/>
<keyword evidence="1" id="KW-1185">Reference proteome</keyword>
<organism evidence="1 2">
    <name type="scientific">Camelina sativa</name>
    <name type="common">False flax</name>
    <name type="synonym">Myagrum sativum</name>
    <dbReference type="NCBI Taxonomy" id="90675"/>
    <lineage>
        <taxon>Eukaryota</taxon>
        <taxon>Viridiplantae</taxon>
        <taxon>Streptophyta</taxon>
        <taxon>Embryophyta</taxon>
        <taxon>Tracheophyta</taxon>
        <taxon>Spermatophyta</taxon>
        <taxon>Magnoliopsida</taxon>
        <taxon>eudicotyledons</taxon>
        <taxon>Gunneridae</taxon>
        <taxon>Pentapetalae</taxon>
        <taxon>rosids</taxon>
        <taxon>malvids</taxon>
        <taxon>Brassicales</taxon>
        <taxon>Brassicaceae</taxon>
        <taxon>Camelineae</taxon>
        <taxon>Camelina</taxon>
    </lineage>
</organism>
<accession>A0ABM0UDS1</accession>
<dbReference type="Proteomes" id="UP000694864">
    <property type="component" value="Chromosome 11"/>
</dbReference>
<proteinExistence type="predicted"/>
<evidence type="ECO:0000313" key="1">
    <source>
        <dbReference type="Proteomes" id="UP000694864"/>
    </source>
</evidence>
<evidence type="ECO:0000313" key="2">
    <source>
        <dbReference type="RefSeq" id="XP_010439676.1"/>
    </source>
</evidence>
<reference evidence="1" key="1">
    <citation type="journal article" date="2014" name="Nat. Commun.">
        <title>The emerging biofuel crop Camelina sativa retains a highly undifferentiated hexaploid genome structure.</title>
        <authorList>
            <person name="Kagale S."/>
            <person name="Koh C."/>
            <person name="Nixon J."/>
            <person name="Bollina V."/>
            <person name="Clarke W.E."/>
            <person name="Tuteja R."/>
            <person name="Spillane C."/>
            <person name="Robinson S.J."/>
            <person name="Links M.G."/>
            <person name="Clarke C."/>
            <person name="Higgins E.E."/>
            <person name="Huebert T."/>
            <person name="Sharpe A.G."/>
            <person name="Parkin I.A."/>
        </authorList>
    </citation>
    <scope>NUCLEOTIDE SEQUENCE [LARGE SCALE GENOMIC DNA]</scope>
    <source>
        <strain evidence="1">cv. DH55</strain>
    </source>
</reference>